<dbReference type="GO" id="GO:0003743">
    <property type="term" value="F:translation initiation factor activity"/>
    <property type="evidence" value="ECO:0007669"/>
    <property type="project" value="UniProtKB-KW"/>
</dbReference>
<name>A0AA39HFU6_9BILA</name>
<keyword evidence="1" id="KW-0648">Protein biosynthesis</keyword>
<dbReference type="PANTHER" id="PTHR11960">
    <property type="entry name" value="EUKARYOTIC TRANSLATION INITIATION FACTOR 4E RELATED"/>
    <property type="match status" value="1"/>
</dbReference>
<keyword evidence="1" id="KW-0694">RNA-binding</keyword>
<accession>A0AA39HFU6</accession>
<protein>
    <submittedName>
        <fullName evidence="3">Uncharacterized protein</fullName>
    </submittedName>
</protein>
<dbReference type="GO" id="GO:0016281">
    <property type="term" value="C:eukaryotic translation initiation factor 4F complex"/>
    <property type="evidence" value="ECO:0007669"/>
    <property type="project" value="TreeGrafter"/>
</dbReference>
<dbReference type="AlphaFoldDB" id="A0AA39HFU6"/>
<reference evidence="3" key="1">
    <citation type="submission" date="2023-06" db="EMBL/GenBank/DDBJ databases">
        <title>Genomic analysis of the entomopathogenic nematode Steinernema hermaphroditum.</title>
        <authorList>
            <person name="Schwarz E.M."/>
            <person name="Heppert J.K."/>
            <person name="Baniya A."/>
            <person name="Schwartz H.T."/>
            <person name="Tan C.-H."/>
            <person name="Antoshechkin I."/>
            <person name="Sternberg P.W."/>
            <person name="Goodrich-Blair H."/>
            <person name="Dillman A.R."/>
        </authorList>
    </citation>
    <scope>NUCLEOTIDE SEQUENCE</scope>
    <source>
        <strain evidence="3">PS9179</strain>
        <tissue evidence="3">Whole animal</tissue>
    </source>
</reference>
<evidence type="ECO:0000313" key="3">
    <source>
        <dbReference type="EMBL" id="KAK0404564.1"/>
    </source>
</evidence>
<evidence type="ECO:0000256" key="2">
    <source>
        <dbReference type="SAM" id="MobiDB-lite"/>
    </source>
</evidence>
<dbReference type="SUPFAM" id="SSF55418">
    <property type="entry name" value="eIF4e-like"/>
    <property type="match status" value="1"/>
</dbReference>
<keyword evidence="4" id="KW-1185">Reference proteome</keyword>
<dbReference type="EMBL" id="JAUCMV010000004">
    <property type="protein sequence ID" value="KAK0404564.1"/>
    <property type="molecule type" value="Genomic_DNA"/>
</dbReference>
<dbReference type="Gene3D" id="3.30.760.10">
    <property type="entry name" value="RNA Cap, Translation Initiation Factor Eif4e"/>
    <property type="match status" value="1"/>
</dbReference>
<evidence type="ECO:0000256" key="1">
    <source>
        <dbReference type="RuleBase" id="RU004374"/>
    </source>
</evidence>
<proteinExistence type="inferred from homology"/>
<feature type="region of interest" description="Disordered" evidence="2">
    <location>
        <begin position="15"/>
        <end position="35"/>
    </location>
</feature>
<gene>
    <name evidence="3" type="ORF">QR680_017513</name>
</gene>
<dbReference type="InterPro" id="IPR023398">
    <property type="entry name" value="TIF_eIF4e-like"/>
</dbReference>
<comment type="caution">
    <text evidence="3">The sequence shown here is derived from an EMBL/GenBank/DDBJ whole genome shotgun (WGS) entry which is preliminary data.</text>
</comment>
<dbReference type="GO" id="GO:0000340">
    <property type="term" value="F:RNA 7-methylguanosine cap binding"/>
    <property type="evidence" value="ECO:0007669"/>
    <property type="project" value="TreeGrafter"/>
</dbReference>
<comment type="similarity">
    <text evidence="1">Belongs to the eukaryotic initiation factor 4E family.</text>
</comment>
<organism evidence="3 4">
    <name type="scientific">Steinernema hermaphroditum</name>
    <dbReference type="NCBI Taxonomy" id="289476"/>
    <lineage>
        <taxon>Eukaryota</taxon>
        <taxon>Metazoa</taxon>
        <taxon>Ecdysozoa</taxon>
        <taxon>Nematoda</taxon>
        <taxon>Chromadorea</taxon>
        <taxon>Rhabditida</taxon>
        <taxon>Tylenchina</taxon>
        <taxon>Panagrolaimomorpha</taxon>
        <taxon>Strongyloidoidea</taxon>
        <taxon>Steinernematidae</taxon>
        <taxon>Steinernema</taxon>
    </lineage>
</organism>
<evidence type="ECO:0000313" key="4">
    <source>
        <dbReference type="Proteomes" id="UP001175271"/>
    </source>
</evidence>
<dbReference type="InterPro" id="IPR001040">
    <property type="entry name" value="TIF_eIF_4E"/>
</dbReference>
<sequence>MVDYQTSSKSTSYEKIDGSRKLAGADSENGGGSQSKLKTTILRAVECLPDEHKLEFPYVFSYFAKPKANFQPADYAHYVTQVAVIQSVEQFWAAYQHLQRPQDLPEKTDYHVFKLGIEPVWEHPQNCNGGKWILRLRKGLSSRIWENLLLAMIGEQFNVGDEICGAVCSVRNTEDIISLWNRSGNNTEYIYRIRDVLRRVLNLPNNILLEYKKHNDCLKDQSSYRHAKAVAQTMDGYSKFSILLMATLSVTATLASLDVTPQEPNSNPSLDELELLLRAIAEAQIARGALGREPPVIHLVSETMPIQNQKRSFRFVGSRGKKSDSFTKRFSYLPARGRRSSLT</sequence>
<dbReference type="Proteomes" id="UP001175271">
    <property type="component" value="Unassembled WGS sequence"/>
</dbReference>
<dbReference type="PANTHER" id="PTHR11960:SF18">
    <property type="entry name" value="EUKARYOTIC TRANSLATION INITIATION FACTOR 4E HOMOLOGOUS PROTEIN, ISOFORM B"/>
    <property type="match status" value="1"/>
</dbReference>
<keyword evidence="1" id="KW-0396">Initiation factor</keyword>
<dbReference type="Pfam" id="PF01652">
    <property type="entry name" value="IF4E"/>
    <property type="match status" value="1"/>
</dbReference>